<evidence type="ECO:0000313" key="2">
    <source>
        <dbReference type="WBParaSite" id="RSKR_0000126025.1"/>
    </source>
</evidence>
<protein>
    <submittedName>
        <fullName evidence="2">G_PROTEIN_RECEP_F1_2 domain-containing protein</fullName>
    </submittedName>
</protein>
<reference evidence="2" key="1">
    <citation type="submission" date="2016-11" db="UniProtKB">
        <authorList>
            <consortium name="WormBaseParasite"/>
        </authorList>
    </citation>
    <scope>IDENTIFICATION</scope>
    <source>
        <strain evidence="2">KR3021</strain>
    </source>
</reference>
<organism evidence="1 2">
    <name type="scientific">Rhabditophanes sp. KR3021</name>
    <dbReference type="NCBI Taxonomy" id="114890"/>
    <lineage>
        <taxon>Eukaryota</taxon>
        <taxon>Metazoa</taxon>
        <taxon>Ecdysozoa</taxon>
        <taxon>Nematoda</taxon>
        <taxon>Chromadorea</taxon>
        <taxon>Rhabditida</taxon>
        <taxon>Tylenchina</taxon>
        <taxon>Panagrolaimomorpha</taxon>
        <taxon>Strongyloidoidea</taxon>
        <taxon>Alloionematidae</taxon>
        <taxon>Rhabditophanes</taxon>
    </lineage>
</organism>
<dbReference type="WBParaSite" id="RSKR_0000126025.1">
    <property type="protein sequence ID" value="RSKR_0000126025.1"/>
    <property type="gene ID" value="RSKR_0000126025"/>
</dbReference>
<name>A0AC35TJC8_9BILA</name>
<proteinExistence type="predicted"/>
<dbReference type="Proteomes" id="UP000095286">
    <property type="component" value="Unplaced"/>
</dbReference>
<evidence type="ECO:0000313" key="1">
    <source>
        <dbReference type="Proteomes" id="UP000095286"/>
    </source>
</evidence>
<accession>A0AC35TJC8</accession>
<sequence>MVNLLTIVNFAAGAISILLNLIALSLYPSFIEKGKANGYLLMTFFQFLSDFVFSIVGVVFRMELAILDHKGKTYVTYYLVYWDGVNISFNLYSFLVFVYFIFYYLNLTIVTSAVVCRYLLIVKKVNLNQWHFLSIIIFNAVCVIGLNANFCLSGFDPSIPLDIIYQNDLLVGNNDDLINEHSRSASLPTGFSFFIIPYLAFFIINFVAILFAYVQYNSFMIKFSSVMSASTKKVNEEYLNIIRLQLIVPLFLSFAPLFTFCWFITLSVQARYWGSISLVLGSLTPTLTSILYLGMLTKSRKILILRFKSIASRFSDRIEKPVKIITTTGHT</sequence>